<dbReference type="SUPFAM" id="SSF54001">
    <property type="entry name" value="Cysteine proteinases"/>
    <property type="match status" value="1"/>
</dbReference>
<dbReference type="RefSeq" id="WP_064610685.1">
    <property type="nucleotide sequence ID" value="NZ_LXHB01000049.1"/>
</dbReference>
<organism evidence="1 2">
    <name type="scientific">Moraxella catarrhalis</name>
    <name type="common">Branhamella catarrhalis</name>
    <dbReference type="NCBI Taxonomy" id="480"/>
    <lineage>
        <taxon>Bacteria</taxon>
        <taxon>Pseudomonadati</taxon>
        <taxon>Pseudomonadota</taxon>
        <taxon>Gammaproteobacteria</taxon>
        <taxon>Moraxellales</taxon>
        <taxon>Moraxellaceae</taxon>
        <taxon>Moraxella</taxon>
    </lineage>
</organism>
<dbReference type="OrthoDB" id="95478at2"/>
<dbReference type="Proteomes" id="UP000078228">
    <property type="component" value="Unassembled WGS sequence"/>
</dbReference>
<dbReference type="Gene3D" id="3.90.1720.10">
    <property type="entry name" value="endopeptidase domain like (from Nostoc punctiforme)"/>
    <property type="match status" value="1"/>
</dbReference>
<dbReference type="AlphaFoldDB" id="A0A198UQP5"/>
<dbReference type="InterPro" id="IPR038765">
    <property type="entry name" value="Papain-like_cys_pep_sf"/>
</dbReference>
<reference evidence="1 2" key="1">
    <citation type="journal article" date="2016" name="Genome Biol. Evol.">
        <title>Comparative Genomic Analyses of the Moraxella catarrhalis Serosensitive and Seroresistant Lineages Demonstrate Their Independent Evolution.</title>
        <authorList>
            <person name="Earl J.P."/>
            <person name="de Vries S.P."/>
            <person name="Ahmed A."/>
            <person name="Powell E."/>
            <person name="Schultz M.P."/>
            <person name="Hermans P.W."/>
            <person name="Hill D.J."/>
            <person name="Zhou Z."/>
            <person name="Constantinidou C.I."/>
            <person name="Hu F.Z."/>
            <person name="Bootsma H.J."/>
            <person name="Ehrlich G.D."/>
        </authorList>
    </citation>
    <scope>NUCLEOTIDE SEQUENCE [LARGE SCALE GENOMIC DNA]</scope>
    <source>
        <strain evidence="1 2">Z7542</strain>
    </source>
</reference>
<gene>
    <name evidence="1" type="ORF">AO384_0613</name>
</gene>
<accession>A0A198UQP5</accession>
<evidence type="ECO:0000313" key="2">
    <source>
        <dbReference type="Proteomes" id="UP000078228"/>
    </source>
</evidence>
<proteinExistence type="predicted"/>
<protein>
    <submittedName>
        <fullName evidence="1">Putative cytoplasmic protein</fullName>
    </submittedName>
</protein>
<sequence length="150" mass="17318">MDNKVYLACYHGRADKVGHRLCDGITRFMTKGKYSHCEIVISKQDGLYECYSSSIRDGGVRVKTMKLDSSHWDLILLNISKEQVLDFYKQTANCSYDLLGALGIVLGLRQHPDKYFCSEWCFEAITNKQNGYRFSPNDLYAMKSILTRRH</sequence>
<dbReference type="EMBL" id="LXHC01000006">
    <property type="protein sequence ID" value="OAU97577.1"/>
    <property type="molecule type" value="Genomic_DNA"/>
</dbReference>
<comment type="caution">
    <text evidence="1">The sequence shown here is derived from an EMBL/GenBank/DDBJ whole genome shotgun (WGS) entry which is preliminary data.</text>
</comment>
<name>A0A198UQP5_MORCA</name>
<evidence type="ECO:0000313" key="1">
    <source>
        <dbReference type="EMBL" id="OAU97577.1"/>
    </source>
</evidence>
<keyword evidence="2" id="KW-1185">Reference proteome</keyword>
<dbReference type="PATRIC" id="fig|480.237.peg.1154"/>